<dbReference type="Pfam" id="PF05231">
    <property type="entry name" value="MASE1"/>
    <property type="match status" value="1"/>
</dbReference>
<dbReference type="InterPro" id="IPR000014">
    <property type="entry name" value="PAS"/>
</dbReference>
<dbReference type="CDD" id="cd00130">
    <property type="entry name" value="PAS"/>
    <property type="match status" value="1"/>
</dbReference>
<dbReference type="InterPro" id="IPR013656">
    <property type="entry name" value="PAS_4"/>
</dbReference>
<proteinExistence type="predicted"/>
<dbReference type="PROSITE" id="PS50109">
    <property type="entry name" value="HIS_KIN"/>
    <property type="match status" value="1"/>
</dbReference>
<feature type="compositionally biased region" description="Basic and acidic residues" evidence="14">
    <location>
        <begin position="679"/>
        <end position="691"/>
    </location>
</feature>
<dbReference type="SUPFAM" id="SSF52172">
    <property type="entry name" value="CheY-like"/>
    <property type="match status" value="1"/>
</dbReference>
<dbReference type="SUPFAM" id="SSF55785">
    <property type="entry name" value="PYP-like sensor domain (PAS domain)"/>
    <property type="match status" value="1"/>
</dbReference>
<dbReference type="InterPro" id="IPR007895">
    <property type="entry name" value="MASE1"/>
</dbReference>
<dbReference type="Pfam" id="PF00512">
    <property type="entry name" value="HisKA"/>
    <property type="match status" value="1"/>
</dbReference>
<name>A0ABX8ZCJ7_9SPHN</name>
<dbReference type="InterPro" id="IPR011006">
    <property type="entry name" value="CheY-like_superfamily"/>
</dbReference>
<comment type="subcellular location">
    <subcellularLocation>
        <location evidence="2">Cell membrane</location>
        <topology evidence="2">Multi-pass membrane protein</topology>
    </subcellularLocation>
</comment>
<feature type="domain" description="HPt" evidence="19">
    <location>
        <begin position="845"/>
        <end position="934"/>
    </location>
</feature>
<dbReference type="InterPro" id="IPR005467">
    <property type="entry name" value="His_kinase_dom"/>
</dbReference>
<dbReference type="CDD" id="cd16922">
    <property type="entry name" value="HATPase_EvgS-ArcB-TorS-like"/>
    <property type="match status" value="1"/>
</dbReference>
<keyword evidence="11 15" id="KW-0472">Membrane</keyword>
<feature type="region of interest" description="Disordered" evidence="14">
    <location>
        <begin position="679"/>
        <end position="700"/>
    </location>
</feature>
<evidence type="ECO:0000259" key="19">
    <source>
        <dbReference type="PROSITE" id="PS50894"/>
    </source>
</evidence>
<evidence type="ECO:0000256" key="8">
    <source>
        <dbReference type="ARBA" id="ARBA00022840"/>
    </source>
</evidence>
<feature type="modified residue" description="4-aspartylphosphate" evidence="13">
    <location>
        <position position="756"/>
    </location>
</feature>
<evidence type="ECO:0000256" key="15">
    <source>
        <dbReference type="SAM" id="Phobius"/>
    </source>
</evidence>
<protein>
    <recommendedName>
        <fullName evidence="3">histidine kinase</fullName>
        <ecNumber evidence="3">2.7.13.3</ecNumber>
    </recommendedName>
</protein>
<dbReference type="Proteomes" id="UP000824280">
    <property type="component" value="Chromosome"/>
</dbReference>
<keyword evidence="9 15" id="KW-1133">Transmembrane helix</keyword>
<dbReference type="InterPro" id="IPR001789">
    <property type="entry name" value="Sig_transdc_resp-reg_receiver"/>
</dbReference>
<evidence type="ECO:0000256" key="4">
    <source>
        <dbReference type="ARBA" id="ARBA00022475"/>
    </source>
</evidence>
<sequence length="934" mass="100427">MATRLLPAMPSGNWANALPDKRSLLAAVTGFAAFGILAYLSIELTRGAGRIAVVWLPNAIAVAAMLRISIQREWVLLAGLFAGNLTANLAVGDAAVTGIILSVANLTEIALAVFLVRKFAGPRPRMEESRDLLQFFLSAGLVAPLASATIASLALHTAGATLQGVLNWAVSDSLSMVILAPSMLVFWDALAAPRLPKKRRLFEWAVLTVAGTATVLFVFLQNDYPFLFLIPPLVVCHAFRLGTLGTAFSVLKVAIIALVCTQMGFGPVNLNPLPTDEQLLVLEAFLASSMLVGLPVAAILSTRDRMAREVSMAKKQFALLAENITDAVLRYDLHGVCTYASPSVERVLGCDPSDLIGMTTGERVHPESREAIASCEDRLLSGKSQSERFTYRRFLDDSEGRPVYIEADCALAFDTVTGDREGIVVSARDVTNRVMLERKLKSATNHAENAARAKAQFLANMSHEIRTPMNGVLGFADLLARMDLDPEAARYAELISRSGHSMMMLLNDILDISKIESGQLVISEESFELPRLAEDCVRLHMAGAERKGVGLALTCASDVPERILSDPLRLRQILLNLIGNAVKFTEHGQVEISVMRENEQLAISVEDSGIGIDPDRIEHIFDPFIQEEASTTRRFGGTGLGLSISRQLAELLGGKLTVDSMPGVGSRFSLRIPLEEVLHRDPDGGPLDRRASQPAAPPPSARVLLAEDHDVNRLLVTAMLEELGQEVTIVHDGTQAISAALEGAANGQPFDLVLMDIQMPGCDGYAASQAIRRGGLSASALPIIALTANAFPEDIAAARDAGMQGHLAKPLVFEALAAVLARWLPVTIVSGQTSGLTKPARTRSEGRHSPQMIELWNSRRAEAIGAVTIAVQQDKLEGVRIEDLARTVHKLAGTAGMFGEEELGEKAAALERALRSGVEAEVRRKLAEELLAAA</sequence>
<evidence type="ECO:0000256" key="3">
    <source>
        <dbReference type="ARBA" id="ARBA00012438"/>
    </source>
</evidence>
<evidence type="ECO:0000256" key="11">
    <source>
        <dbReference type="ARBA" id="ARBA00023136"/>
    </source>
</evidence>
<feature type="transmembrane region" description="Helical" evidence="15">
    <location>
        <begin position="168"/>
        <end position="189"/>
    </location>
</feature>
<keyword evidence="4" id="KW-1003">Cell membrane</keyword>
<feature type="transmembrane region" description="Helical" evidence="15">
    <location>
        <begin position="24"/>
        <end position="42"/>
    </location>
</feature>
<feature type="modified residue" description="Phosphohistidine" evidence="12">
    <location>
        <position position="889"/>
    </location>
</feature>
<dbReference type="Gene3D" id="3.40.50.2300">
    <property type="match status" value="1"/>
</dbReference>
<feature type="transmembrane region" description="Helical" evidence="15">
    <location>
        <begin position="98"/>
        <end position="120"/>
    </location>
</feature>
<feature type="transmembrane region" description="Helical" evidence="15">
    <location>
        <begin position="48"/>
        <end position="67"/>
    </location>
</feature>
<evidence type="ECO:0000259" key="17">
    <source>
        <dbReference type="PROSITE" id="PS50110"/>
    </source>
</evidence>
<keyword evidence="7" id="KW-0547">Nucleotide-binding</keyword>
<dbReference type="Pfam" id="PF01627">
    <property type="entry name" value="Hpt"/>
    <property type="match status" value="1"/>
</dbReference>
<dbReference type="PROSITE" id="PS50112">
    <property type="entry name" value="PAS"/>
    <property type="match status" value="1"/>
</dbReference>
<accession>A0ABX8ZCJ7</accession>
<dbReference type="Gene3D" id="3.30.565.10">
    <property type="entry name" value="Histidine kinase-like ATPase, C-terminal domain"/>
    <property type="match status" value="1"/>
</dbReference>
<evidence type="ECO:0000256" key="7">
    <source>
        <dbReference type="ARBA" id="ARBA00022741"/>
    </source>
</evidence>
<dbReference type="Pfam" id="PF00072">
    <property type="entry name" value="Response_reg"/>
    <property type="match status" value="1"/>
</dbReference>
<reference evidence="20 21" key="1">
    <citation type="submission" date="2021-08" db="EMBL/GenBank/DDBJ databases">
        <title>Comparative Genomics Analysis of the Genus Qipengyuania Reveals Extensive Genetic Diversity and Metabolic Versatility, Including the Description of Fifteen Novel Species.</title>
        <authorList>
            <person name="Liu Y."/>
        </authorList>
    </citation>
    <scope>NUCLEOTIDE SEQUENCE [LARGE SCALE GENOMIC DNA]</scope>
    <source>
        <strain evidence="20 21">1XM2-8</strain>
    </source>
</reference>
<dbReference type="NCBIfam" id="TIGR00229">
    <property type="entry name" value="sensory_box"/>
    <property type="match status" value="1"/>
</dbReference>
<dbReference type="EMBL" id="CP081297">
    <property type="protein sequence ID" value="QZD86619.1"/>
    <property type="molecule type" value="Genomic_DNA"/>
</dbReference>
<evidence type="ECO:0000313" key="20">
    <source>
        <dbReference type="EMBL" id="QZD86619.1"/>
    </source>
</evidence>
<dbReference type="Pfam" id="PF08448">
    <property type="entry name" value="PAS_4"/>
    <property type="match status" value="1"/>
</dbReference>
<evidence type="ECO:0000256" key="14">
    <source>
        <dbReference type="SAM" id="MobiDB-lite"/>
    </source>
</evidence>
<keyword evidence="10" id="KW-0902">Two-component regulatory system</keyword>
<evidence type="ECO:0000256" key="12">
    <source>
        <dbReference type="PROSITE-ProRule" id="PRU00110"/>
    </source>
</evidence>
<evidence type="ECO:0000256" key="2">
    <source>
        <dbReference type="ARBA" id="ARBA00004651"/>
    </source>
</evidence>
<dbReference type="RefSeq" id="WP_221422163.1">
    <property type="nucleotide sequence ID" value="NZ_CP081297.1"/>
</dbReference>
<feature type="domain" description="Histidine kinase" evidence="16">
    <location>
        <begin position="460"/>
        <end position="676"/>
    </location>
</feature>
<evidence type="ECO:0000256" key="5">
    <source>
        <dbReference type="ARBA" id="ARBA00022553"/>
    </source>
</evidence>
<dbReference type="Pfam" id="PF02518">
    <property type="entry name" value="HATPase_c"/>
    <property type="match status" value="1"/>
</dbReference>
<dbReference type="SUPFAM" id="SSF47384">
    <property type="entry name" value="Homodimeric domain of signal transducing histidine kinase"/>
    <property type="match status" value="1"/>
</dbReference>
<evidence type="ECO:0000256" key="1">
    <source>
        <dbReference type="ARBA" id="ARBA00000085"/>
    </source>
</evidence>
<evidence type="ECO:0000259" key="16">
    <source>
        <dbReference type="PROSITE" id="PS50109"/>
    </source>
</evidence>
<dbReference type="SMART" id="SM00387">
    <property type="entry name" value="HATPase_c"/>
    <property type="match status" value="1"/>
</dbReference>
<dbReference type="InterPro" id="IPR008207">
    <property type="entry name" value="Sig_transdc_His_kin_Hpt_dom"/>
</dbReference>
<dbReference type="SMART" id="SM00091">
    <property type="entry name" value="PAS"/>
    <property type="match status" value="1"/>
</dbReference>
<feature type="transmembrane region" description="Helical" evidence="15">
    <location>
        <begin position="201"/>
        <end position="220"/>
    </location>
</feature>
<dbReference type="PANTHER" id="PTHR45339:SF1">
    <property type="entry name" value="HYBRID SIGNAL TRANSDUCTION HISTIDINE KINASE J"/>
    <property type="match status" value="1"/>
</dbReference>
<dbReference type="InterPro" id="IPR036890">
    <property type="entry name" value="HATPase_C_sf"/>
</dbReference>
<dbReference type="CDD" id="cd17546">
    <property type="entry name" value="REC_hyHK_CKI1_RcsC-like"/>
    <property type="match status" value="1"/>
</dbReference>
<dbReference type="InterPro" id="IPR035965">
    <property type="entry name" value="PAS-like_dom_sf"/>
</dbReference>
<dbReference type="CDD" id="cd00082">
    <property type="entry name" value="HisKA"/>
    <property type="match status" value="1"/>
</dbReference>
<dbReference type="InterPro" id="IPR036641">
    <property type="entry name" value="HPT_dom_sf"/>
</dbReference>
<dbReference type="SMART" id="SM00448">
    <property type="entry name" value="REC"/>
    <property type="match status" value="1"/>
</dbReference>
<dbReference type="InterPro" id="IPR036097">
    <property type="entry name" value="HisK_dim/P_sf"/>
</dbReference>
<keyword evidence="5 13" id="KW-0597">Phosphoprotein</keyword>
<evidence type="ECO:0000259" key="18">
    <source>
        <dbReference type="PROSITE" id="PS50112"/>
    </source>
</evidence>
<feature type="domain" description="Response regulatory" evidence="17">
    <location>
        <begin position="702"/>
        <end position="824"/>
    </location>
</feature>
<evidence type="ECO:0000256" key="13">
    <source>
        <dbReference type="PROSITE-ProRule" id="PRU00169"/>
    </source>
</evidence>
<dbReference type="SUPFAM" id="SSF55874">
    <property type="entry name" value="ATPase domain of HSP90 chaperone/DNA topoisomerase II/histidine kinase"/>
    <property type="match status" value="1"/>
</dbReference>
<dbReference type="PROSITE" id="PS50110">
    <property type="entry name" value="RESPONSE_REGULATORY"/>
    <property type="match status" value="1"/>
</dbReference>
<keyword evidence="8" id="KW-0067">ATP-binding</keyword>
<feature type="domain" description="PAS" evidence="18">
    <location>
        <begin position="313"/>
        <end position="383"/>
    </location>
</feature>
<dbReference type="Gene3D" id="1.10.287.130">
    <property type="match status" value="1"/>
</dbReference>
<dbReference type="CDD" id="cd00088">
    <property type="entry name" value="HPT"/>
    <property type="match status" value="1"/>
</dbReference>
<dbReference type="InterPro" id="IPR003661">
    <property type="entry name" value="HisK_dim/P_dom"/>
</dbReference>
<dbReference type="Gene3D" id="1.20.120.160">
    <property type="entry name" value="HPT domain"/>
    <property type="match status" value="1"/>
</dbReference>
<dbReference type="InterPro" id="IPR004358">
    <property type="entry name" value="Sig_transdc_His_kin-like_C"/>
</dbReference>
<evidence type="ECO:0000256" key="10">
    <source>
        <dbReference type="ARBA" id="ARBA00023012"/>
    </source>
</evidence>
<dbReference type="PRINTS" id="PR00344">
    <property type="entry name" value="BCTRLSENSOR"/>
</dbReference>
<feature type="transmembrane region" description="Helical" evidence="15">
    <location>
        <begin position="132"/>
        <end position="156"/>
    </location>
</feature>
<dbReference type="EC" id="2.7.13.3" evidence="3"/>
<evidence type="ECO:0000256" key="6">
    <source>
        <dbReference type="ARBA" id="ARBA00022692"/>
    </source>
</evidence>
<keyword evidence="21" id="KW-1185">Reference proteome</keyword>
<organism evidence="20 21">
    <name type="scientific">Qipengyuania psychrotolerans</name>
    <dbReference type="NCBI Taxonomy" id="2867238"/>
    <lineage>
        <taxon>Bacteria</taxon>
        <taxon>Pseudomonadati</taxon>
        <taxon>Pseudomonadota</taxon>
        <taxon>Alphaproteobacteria</taxon>
        <taxon>Sphingomonadales</taxon>
        <taxon>Erythrobacteraceae</taxon>
        <taxon>Qipengyuania</taxon>
    </lineage>
</organism>
<gene>
    <name evidence="20" type="ORF">K3166_10410</name>
</gene>
<dbReference type="InterPro" id="IPR003594">
    <property type="entry name" value="HATPase_dom"/>
</dbReference>
<comment type="catalytic activity">
    <reaction evidence="1">
        <text>ATP + protein L-histidine = ADP + protein N-phospho-L-histidine.</text>
        <dbReference type="EC" id="2.7.13.3"/>
    </reaction>
</comment>
<dbReference type="SMART" id="SM00388">
    <property type="entry name" value="HisKA"/>
    <property type="match status" value="1"/>
</dbReference>
<evidence type="ECO:0000256" key="9">
    <source>
        <dbReference type="ARBA" id="ARBA00022989"/>
    </source>
</evidence>
<dbReference type="SUPFAM" id="SSF47226">
    <property type="entry name" value="Histidine-containing phosphotransfer domain, HPT domain"/>
    <property type="match status" value="1"/>
</dbReference>
<evidence type="ECO:0000313" key="21">
    <source>
        <dbReference type="Proteomes" id="UP000824280"/>
    </source>
</evidence>
<feature type="transmembrane region" description="Helical" evidence="15">
    <location>
        <begin position="280"/>
        <end position="300"/>
    </location>
</feature>
<dbReference type="Gene3D" id="3.30.450.20">
    <property type="entry name" value="PAS domain"/>
    <property type="match status" value="1"/>
</dbReference>
<keyword evidence="6 15" id="KW-0812">Transmembrane</keyword>
<dbReference type="PANTHER" id="PTHR45339">
    <property type="entry name" value="HYBRID SIGNAL TRANSDUCTION HISTIDINE KINASE J"/>
    <property type="match status" value="1"/>
</dbReference>
<dbReference type="PROSITE" id="PS50894">
    <property type="entry name" value="HPT"/>
    <property type="match status" value="1"/>
</dbReference>